<dbReference type="PANTHER" id="PTHR43301:SF3">
    <property type="entry name" value="ARABINAN ENDO-1,5-ALPHA-L-ARABINOSIDASE A-RELATED"/>
    <property type="match status" value="1"/>
</dbReference>
<dbReference type="CDD" id="cd08999">
    <property type="entry name" value="GH43_ABN-like"/>
    <property type="match status" value="1"/>
</dbReference>
<feature type="chain" id="PRO_5011649531" evidence="8">
    <location>
        <begin position="27"/>
        <end position="339"/>
    </location>
</feature>
<evidence type="ECO:0000256" key="4">
    <source>
        <dbReference type="ARBA" id="ARBA00023295"/>
    </source>
</evidence>
<dbReference type="InterPro" id="IPR050727">
    <property type="entry name" value="GH43_arabinanases"/>
</dbReference>
<feature type="site" description="Important for catalytic activity, responsible for pKa modulation of the active site Glu and correct orientation of both the proton donor and substrate" evidence="6">
    <location>
        <position position="169"/>
    </location>
</feature>
<dbReference type="PANTHER" id="PTHR43301">
    <property type="entry name" value="ARABINAN ENDO-1,5-ALPHA-L-ARABINOSIDASE"/>
    <property type="match status" value="1"/>
</dbReference>
<dbReference type="GO" id="GO:0004553">
    <property type="term" value="F:hydrolase activity, hydrolyzing O-glycosyl compounds"/>
    <property type="evidence" value="ECO:0007669"/>
    <property type="project" value="InterPro"/>
</dbReference>
<accession>A0A1G8G0W4</accession>
<evidence type="ECO:0000313" key="9">
    <source>
        <dbReference type="EMBL" id="SDH88034.1"/>
    </source>
</evidence>
<comment type="pathway">
    <text evidence="1">Glycan metabolism; L-arabinan degradation.</text>
</comment>
<evidence type="ECO:0000313" key="10">
    <source>
        <dbReference type="Proteomes" id="UP000199705"/>
    </source>
</evidence>
<dbReference type="GO" id="GO:0005975">
    <property type="term" value="P:carbohydrate metabolic process"/>
    <property type="evidence" value="ECO:0007669"/>
    <property type="project" value="InterPro"/>
</dbReference>
<feature type="active site" description="Proton acceptor" evidence="5">
    <location>
        <position position="52"/>
    </location>
</feature>
<name>A0A1G8G0W4_9SPHI</name>
<evidence type="ECO:0000256" key="2">
    <source>
        <dbReference type="ARBA" id="ARBA00009865"/>
    </source>
</evidence>
<evidence type="ECO:0000256" key="3">
    <source>
        <dbReference type="ARBA" id="ARBA00022801"/>
    </source>
</evidence>
<evidence type="ECO:0000256" key="8">
    <source>
        <dbReference type="SAM" id="SignalP"/>
    </source>
</evidence>
<dbReference type="STRING" id="551996.SAMN05192573_113129"/>
<organism evidence="9 10">
    <name type="scientific">Mucilaginibacter gossypii</name>
    <dbReference type="NCBI Taxonomy" id="551996"/>
    <lineage>
        <taxon>Bacteria</taxon>
        <taxon>Pseudomonadati</taxon>
        <taxon>Bacteroidota</taxon>
        <taxon>Sphingobacteriia</taxon>
        <taxon>Sphingobacteriales</taxon>
        <taxon>Sphingobacteriaceae</taxon>
        <taxon>Mucilaginibacter</taxon>
    </lineage>
</organism>
<gene>
    <name evidence="9" type="ORF">SAMN05192573_113129</name>
</gene>
<dbReference type="InterPro" id="IPR023296">
    <property type="entry name" value="Glyco_hydro_beta-prop_sf"/>
</dbReference>
<sequence length="339" mass="37941">MTPMKKFFNYLMLGLLGTMTACRSHAQQVEPAKQSAPYSGLIHVVLDRDFPDPTVISYNGKYYAYATQSPGGEGKMINIQVAWSTDHEHWTYAGDALPQKPSWASNTQNFWAPDVFFDAKLNKFVMFFSADPNELTGKWMGIAYADNPLGPFIDRGTPFMKGPSFHCIDPKAFVDPKTGKHFLYWGSDFQPLRVQEMKDDWSDFKEGSQPTVVVEPGKDKSYSNLVEGSWLDYDNGTYYLYYSGDNCCGAGANYAVMIAKADNPLGPFLRLGESDKTLNSAILVKDAVYTAPGHNSIFTDEKGNKFIAYHAIEIAHKEKGRVMCTSPIKYQNGWPVVTK</sequence>
<keyword evidence="10" id="KW-1185">Reference proteome</keyword>
<protein>
    <submittedName>
        <fullName evidence="9">Arabinan endo-1,5-alpha-L-arabinosidase</fullName>
    </submittedName>
</protein>
<evidence type="ECO:0000256" key="5">
    <source>
        <dbReference type="PIRSR" id="PIRSR606710-1"/>
    </source>
</evidence>
<dbReference type="AlphaFoldDB" id="A0A1G8G0W4"/>
<proteinExistence type="inferred from homology"/>
<keyword evidence="3 7" id="KW-0378">Hydrolase</keyword>
<dbReference type="Pfam" id="PF04616">
    <property type="entry name" value="Glyco_hydro_43"/>
    <property type="match status" value="1"/>
</dbReference>
<dbReference type="InterPro" id="IPR006710">
    <property type="entry name" value="Glyco_hydro_43"/>
</dbReference>
<reference evidence="10" key="1">
    <citation type="submission" date="2016-10" db="EMBL/GenBank/DDBJ databases">
        <authorList>
            <person name="Varghese N."/>
            <person name="Submissions S."/>
        </authorList>
    </citation>
    <scope>NUCLEOTIDE SEQUENCE [LARGE SCALE GENOMIC DNA]</scope>
    <source>
        <strain evidence="10">Gh-67</strain>
    </source>
</reference>
<evidence type="ECO:0000256" key="7">
    <source>
        <dbReference type="RuleBase" id="RU361187"/>
    </source>
</evidence>
<dbReference type="Gene3D" id="2.115.10.20">
    <property type="entry name" value="Glycosyl hydrolase domain, family 43"/>
    <property type="match status" value="1"/>
</dbReference>
<comment type="similarity">
    <text evidence="2 7">Belongs to the glycosyl hydrolase 43 family.</text>
</comment>
<dbReference type="Proteomes" id="UP000199705">
    <property type="component" value="Unassembled WGS sequence"/>
</dbReference>
<keyword evidence="4 7" id="KW-0326">Glycosidase</keyword>
<feature type="active site" description="Proton donor" evidence="5">
    <location>
        <position position="227"/>
    </location>
</feature>
<dbReference type="SUPFAM" id="SSF75005">
    <property type="entry name" value="Arabinanase/levansucrase/invertase"/>
    <property type="match status" value="1"/>
</dbReference>
<feature type="signal peptide" evidence="8">
    <location>
        <begin position="1"/>
        <end position="26"/>
    </location>
</feature>
<dbReference type="EMBL" id="FNCG01000013">
    <property type="protein sequence ID" value="SDH88034.1"/>
    <property type="molecule type" value="Genomic_DNA"/>
</dbReference>
<evidence type="ECO:0000256" key="6">
    <source>
        <dbReference type="PIRSR" id="PIRSR606710-2"/>
    </source>
</evidence>
<evidence type="ECO:0000256" key="1">
    <source>
        <dbReference type="ARBA" id="ARBA00004834"/>
    </source>
</evidence>
<dbReference type="PROSITE" id="PS51257">
    <property type="entry name" value="PROKAR_LIPOPROTEIN"/>
    <property type="match status" value="1"/>
</dbReference>
<keyword evidence="8" id="KW-0732">Signal</keyword>